<organism evidence="9 10">
    <name type="scientific">Azohydromonas lata</name>
    <dbReference type="NCBI Taxonomy" id="45677"/>
    <lineage>
        <taxon>Bacteria</taxon>
        <taxon>Pseudomonadati</taxon>
        <taxon>Pseudomonadota</taxon>
        <taxon>Betaproteobacteria</taxon>
        <taxon>Burkholderiales</taxon>
        <taxon>Sphaerotilaceae</taxon>
        <taxon>Azohydromonas</taxon>
    </lineage>
</organism>
<dbReference type="InterPro" id="IPR001444">
    <property type="entry name" value="Flag_bb_rod_N"/>
</dbReference>
<dbReference type="InterPro" id="IPR020013">
    <property type="entry name" value="Flagellar_FlgE/F/G"/>
</dbReference>
<sequence length="260" mass="27795">MIRSLWIAKSGMEAQQTKLDTITNNLANVSTNGYKRSHAVFEDLMYQNLRQSGSATSEQTQLPEGLQLGLGVRTVATSRNFEPGSLQSTGNDLDVAIQGQGFFQVQLPDGTTAYTRDGAFRLDSNGQVVTHEGYTVQPGLTVPNNATKVSVSSTGIVTVTVPNQLAPQQIGQLQLTQFINPAGLEPRGQNLYTETAASGTPTTGTPNSNGLGPLAQGFVETSNVSVVEELVSMIQTQRAYELNSKAVSTSDQMLQKLSQL</sequence>
<comment type="caution">
    <text evidence="9">The sequence shown here is derived from an EMBL/GenBank/DDBJ whole genome shotgun (WGS) entry which is preliminary data.</text>
</comment>
<evidence type="ECO:0000313" key="10">
    <source>
        <dbReference type="Proteomes" id="UP001293718"/>
    </source>
</evidence>
<evidence type="ECO:0000256" key="5">
    <source>
        <dbReference type="RuleBase" id="RU362116"/>
    </source>
</evidence>
<dbReference type="Pfam" id="PF00460">
    <property type="entry name" value="Flg_bb_rod"/>
    <property type="match status" value="1"/>
</dbReference>
<dbReference type="InterPro" id="IPR019776">
    <property type="entry name" value="Flagellar_basal_body_rod_CS"/>
</dbReference>
<evidence type="ECO:0000256" key="2">
    <source>
        <dbReference type="ARBA" id="ARBA00009677"/>
    </source>
</evidence>
<dbReference type="EMBL" id="JAXOJX010000016">
    <property type="protein sequence ID" value="MDZ5457265.1"/>
    <property type="molecule type" value="Genomic_DNA"/>
</dbReference>
<evidence type="ECO:0000259" key="8">
    <source>
        <dbReference type="Pfam" id="PF22692"/>
    </source>
</evidence>
<reference evidence="9 10" key="1">
    <citation type="submission" date="2023-11" db="EMBL/GenBank/DDBJ databases">
        <title>Draft genome of Azohydromonas lata strain H1 (DSM1123), a polyhydroxyalkanoate producer.</title>
        <authorList>
            <person name="Traversa D."/>
            <person name="D'Addabbo P."/>
            <person name="Pazzani C."/>
            <person name="Manzari C."/>
            <person name="Chiara M."/>
            <person name="Scrascia M."/>
        </authorList>
    </citation>
    <scope>NUCLEOTIDE SEQUENCE [LARGE SCALE GENOMIC DNA]</scope>
    <source>
        <strain evidence="9 10">H1</strain>
    </source>
</reference>
<feature type="domain" description="Flagellar basal-body/hook protein C-terminal" evidence="7">
    <location>
        <begin position="215"/>
        <end position="260"/>
    </location>
</feature>
<dbReference type="InterPro" id="IPR037925">
    <property type="entry name" value="FlgE/F/G-like"/>
</dbReference>
<evidence type="ECO:0000256" key="3">
    <source>
        <dbReference type="ARBA" id="ARBA00023143"/>
    </source>
</evidence>
<feature type="domain" description="Flagellar basal body rod protein N-terminal" evidence="6">
    <location>
        <begin position="7"/>
        <end position="35"/>
    </location>
</feature>
<dbReference type="Pfam" id="PF06429">
    <property type="entry name" value="Flg_bbr_C"/>
    <property type="match status" value="1"/>
</dbReference>
<name>A0ABU5IFG7_9BURK</name>
<dbReference type="InterPro" id="IPR053967">
    <property type="entry name" value="LlgE_F_G-like_D1"/>
</dbReference>
<dbReference type="Proteomes" id="UP001293718">
    <property type="component" value="Unassembled WGS sequence"/>
</dbReference>
<dbReference type="PANTHER" id="PTHR30435:SF19">
    <property type="entry name" value="FLAGELLAR BASAL-BODY ROD PROTEIN FLGG"/>
    <property type="match status" value="1"/>
</dbReference>
<dbReference type="NCBIfam" id="TIGR03506">
    <property type="entry name" value="FlgEFG_subfam"/>
    <property type="match status" value="2"/>
</dbReference>
<comment type="similarity">
    <text evidence="2 5">Belongs to the flagella basal body rod proteins family.</text>
</comment>
<dbReference type="PANTHER" id="PTHR30435">
    <property type="entry name" value="FLAGELLAR PROTEIN"/>
    <property type="match status" value="1"/>
</dbReference>
<keyword evidence="9" id="KW-0282">Flagellum</keyword>
<keyword evidence="9" id="KW-0969">Cilium</keyword>
<dbReference type="InterPro" id="IPR012836">
    <property type="entry name" value="FlgF"/>
</dbReference>
<evidence type="ECO:0000256" key="4">
    <source>
        <dbReference type="ARBA" id="ARBA00025933"/>
    </source>
</evidence>
<comment type="subcellular location">
    <subcellularLocation>
        <location evidence="1 5">Bacterial flagellum basal body</location>
    </subcellularLocation>
</comment>
<evidence type="ECO:0000259" key="6">
    <source>
        <dbReference type="Pfam" id="PF00460"/>
    </source>
</evidence>
<dbReference type="Pfam" id="PF22692">
    <property type="entry name" value="LlgE_F_G_D1"/>
    <property type="match status" value="1"/>
</dbReference>
<comment type="subunit">
    <text evidence="5">The basal body constitutes a major portion of the flagellar organelle and consists of five rings (E,L,P,S, and M) mounted on a central rod. The rod consists of about 26 subunits of FlgG in the distal portion, and FlgB, FlgC and FlgF are thought to build up the proximal portion of the rod with about 6 subunits each.</text>
</comment>
<dbReference type="RefSeq" id="WP_066332590.1">
    <property type="nucleotide sequence ID" value="NZ_JAXOJX010000016.1"/>
</dbReference>
<dbReference type="InterPro" id="IPR012834">
    <property type="entry name" value="FlgG_G_neg"/>
</dbReference>
<dbReference type="InterPro" id="IPR010930">
    <property type="entry name" value="Flg_bb/hook_C_dom"/>
</dbReference>
<accession>A0ABU5IFG7</accession>
<comment type="subunit">
    <text evidence="4 5">The basal body constitutes a major portion of the flagellar organelle and consists of four rings (L,P,S, and M) mounted on a central rod. The rod consists of about 26 subunits of FlgG in the distal portion, and FlgB, FlgC and FlgF are thought to build up the proximal portion of the rod with about 6 subunits each.</text>
</comment>
<keyword evidence="3 5" id="KW-0975">Bacterial flagellum</keyword>
<dbReference type="NCBIfam" id="TIGR02488">
    <property type="entry name" value="flgG_G_neg"/>
    <property type="match status" value="1"/>
</dbReference>
<evidence type="ECO:0000256" key="1">
    <source>
        <dbReference type="ARBA" id="ARBA00004117"/>
    </source>
</evidence>
<keyword evidence="10" id="KW-1185">Reference proteome</keyword>
<dbReference type="NCBIfam" id="TIGR02490">
    <property type="entry name" value="flgF"/>
    <property type="match status" value="1"/>
</dbReference>
<keyword evidence="9" id="KW-0966">Cell projection</keyword>
<proteinExistence type="inferred from homology"/>
<feature type="domain" description="Flagellar hook protein FlgE/F/G-like D1" evidence="8">
    <location>
        <begin position="96"/>
        <end position="159"/>
    </location>
</feature>
<dbReference type="PROSITE" id="PS00588">
    <property type="entry name" value="FLAGELLA_BB_ROD"/>
    <property type="match status" value="1"/>
</dbReference>
<protein>
    <recommendedName>
        <fullName evidence="5">Flagellar basal-body rod protein FlgF</fullName>
    </recommendedName>
    <alternativeName>
        <fullName evidence="5">Distal rod protein</fullName>
    </alternativeName>
    <alternativeName>
        <fullName evidence="5">Flagellar basal-body rod protein FlgG</fullName>
    </alternativeName>
</protein>
<gene>
    <name evidence="9" type="primary">flgG</name>
    <name evidence="9" type="ORF">SM757_11855</name>
</gene>
<evidence type="ECO:0000259" key="7">
    <source>
        <dbReference type="Pfam" id="PF06429"/>
    </source>
</evidence>
<dbReference type="SUPFAM" id="SSF117143">
    <property type="entry name" value="Flagellar hook protein flgE"/>
    <property type="match status" value="1"/>
</dbReference>
<evidence type="ECO:0000313" key="9">
    <source>
        <dbReference type="EMBL" id="MDZ5457265.1"/>
    </source>
</evidence>